<dbReference type="GO" id="GO:0003720">
    <property type="term" value="F:telomerase activity"/>
    <property type="evidence" value="ECO:0007669"/>
    <property type="project" value="TreeGrafter"/>
</dbReference>
<keyword evidence="8" id="KW-0539">Nucleus</keyword>
<evidence type="ECO:0000256" key="2">
    <source>
        <dbReference type="ARBA" id="ARBA00022454"/>
    </source>
</evidence>
<evidence type="ECO:0000256" key="3">
    <source>
        <dbReference type="ARBA" id="ARBA00022499"/>
    </source>
</evidence>
<dbReference type="FunFam" id="1.10.10.60:FF:000129">
    <property type="entry name" value="Telomeric repeat-binding factor 2"/>
    <property type="match status" value="1"/>
</dbReference>
<gene>
    <name evidence="14" type="ORF">GDO81_011355</name>
</gene>
<evidence type="ECO:0000256" key="6">
    <source>
        <dbReference type="ARBA" id="ARBA00022895"/>
    </source>
</evidence>
<evidence type="ECO:0000313" key="14">
    <source>
        <dbReference type="EMBL" id="KAG8570625.1"/>
    </source>
</evidence>
<dbReference type="GO" id="GO:0008017">
    <property type="term" value="F:microtubule binding"/>
    <property type="evidence" value="ECO:0007669"/>
    <property type="project" value="TreeGrafter"/>
</dbReference>
<feature type="domain" description="HTH myb-type" evidence="13">
    <location>
        <begin position="258"/>
        <end position="315"/>
    </location>
</feature>
<dbReference type="GO" id="GO:0071532">
    <property type="term" value="F:ankyrin repeat binding"/>
    <property type="evidence" value="ECO:0007669"/>
    <property type="project" value="TreeGrafter"/>
</dbReference>
<dbReference type="GO" id="GO:1905839">
    <property type="term" value="P:negative regulation of telomeric D-loop disassembly"/>
    <property type="evidence" value="ECO:0007669"/>
    <property type="project" value="TreeGrafter"/>
</dbReference>
<keyword evidence="6" id="KW-0779">Telomere</keyword>
<dbReference type="GO" id="GO:0003691">
    <property type="term" value="F:double-stranded telomeric DNA binding"/>
    <property type="evidence" value="ECO:0007669"/>
    <property type="project" value="TreeGrafter"/>
</dbReference>
<dbReference type="PROSITE" id="PS50090">
    <property type="entry name" value="MYB_LIKE"/>
    <property type="match status" value="1"/>
</dbReference>
<evidence type="ECO:0008006" key="16">
    <source>
        <dbReference type="Google" id="ProtNLM"/>
    </source>
</evidence>
<keyword evidence="15" id="KW-1185">Reference proteome</keyword>
<evidence type="ECO:0000256" key="8">
    <source>
        <dbReference type="ARBA" id="ARBA00023242"/>
    </source>
</evidence>
<dbReference type="InterPro" id="IPR013867">
    <property type="entry name" value="Telomere_rpt-bd_fac_dimer_dom"/>
</dbReference>
<evidence type="ECO:0000256" key="10">
    <source>
        <dbReference type="SAM" id="Coils"/>
    </source>
</evidence>
<comment type="subcellular location">
    <subcellularLocation>
        <location evidence="1">Chromosome</location>
        <location evidence="1">Telomere</location>
    </subcellularLocation>
</comment>
<dbReference type="PIRSF" id="PIRSF038016">
    <property type="entry name" value="Telomere_bd-1_Pin2"/>
    <property type="match status" value="1"/>
</dbReference>
<keyword evidence="9" id="KW-0131">Cell cycle</keyword>
<dbReference type="PANTHER" id="PTHR46734">
    <property type="entry name" value="TELOMERIC REPEAT-BINDING FACTOR 1 TERF1"/>
    <property type="match status" value="1"/>
</dbReference>
<dbReference type="InterPro" id="IPR036507">
    <property type="entry name" value="Telomere_rpt-bd_fac_dimer_sf"/>
</dbReference>
<feature type="compositionally biased region" description="Basic and acidic residues" evidence="11">
    <location>
        <begin position="153"/>
        <end position="172"/>
    </location>
</feature>
<dbReference type="Gene3D" id="1.10.10.60">
    <property type="entry name" value="Homeodomain-like"/>
    <property type="match status" value="1"/>
</dbReference>
<reference evidence="14" key="1">
    <citation type="thesis" date="2020" institute="ProQuest LLC" country="789 East Eisenhower Parkway, Ann Arbor, MI, USA">
        <title>Comparative Genomics and Chromosome Evolution.</title>
        <authorList>
            <person name="Mudd A.B."/>
        </authorList>
    </citation>
    <scope>NUCLEOTIDE SEQUENCE</scope>
    <source>
        <strain evidence="14">237g6f4</strain>
        <tissue evidence="14">Blood</tissue>
    </source>
</reference>
<dbReference type="SUPFAM" id="SSF63600">
    <property type="entry name" value="Telomeric repeat binding factor (TRF) dimerisation domain"/>
    <property type="match status" value="1"/>
</dbReference>
<evidence type="ECO:0000313" key="15">
    <source>
        <dbReference type="Proteomes" id="UP000824782"/>
    </source>
</evidence>
<dbReference type="InterPro" id="IPR017930">
    <property type="entry name" value="Myb_dom"/>
</dbReference>
<evidence type="ECO:0000259" key="13">
    <source>
        <dbReference type="PROSITE" id="PS51294"/>
    </source>
</evidence>
<dbReference type="PANTHER" id="PTHR46734:SF1">
    <property type="entry name" value="TELOMERIC REPEAT-BINDING FACTOR 1"/>
    <property type="match status" value="1"/>
</dbReference>
<dbReference type="GO" id="GO:0005654">
    <property type="term" value="C:nucleoplasm"/>
    <property type="evidence" value="ECO:0007669"/>
    <property type="project" value="UniProtKB-ARBA"/>
</dbReference>
<dbReference type="AlphaFoldDB" id="A0AAV7BDE7"/>
<dbReference type="InterPro" id="IPR017357">
    <property type="entry name" value="TERF1/2"/>
</dbReference>
<protein>
    <recommendedName>
        <fullName evidence="16">Telomeric repeat-binding factor</fullName>
    </recommendedName>
</protein>
<dbReference type="SUPFAM" id="SSF46689">
    <property type="entry name" value="Homeodomain-like"/>
    <property type="match status" value="1"/>
</dbReference>
<dbReference type="EMBL" id="WNYA01000005">
    <property type="protein sequence ID" value="KAG8570625.1"/>
    <property type="molecule type" value="Genomic_DNA"/>
</dbReference>
<evidence type="ECO:0000259" key="12">
    <source>
        <dbReference type="PROSITE" id="PS50090"/>
    </source>
</evidence>
<dbReference type="CDD" id="cd11660">
    <property type="entry name" value="SANT_TRF"/>
    <property type="match status" value="1"/>
</dbReference>
<keyword evidence="5" id="KW-0832">Ubl conjugation</keyword>
<keyword evidence="2" id="KW-0158">Chromosome</keyword>
<dbReference type="GO" id="GO:0008301">
    <property type="term" value="F:DNA binding, bending"/>
    <property type="evidence" value="ECO:0007669"/>
    <property type="project" value="TreeGrafter"/>
</dbReference>
<evidence type="ECO:0000256" key="9">
    <source>
        <dbReference type="ARBA" id="ARBA00023306"/>
    </source>
</evidence>
<dbReference type="GO" id="GO:0000783">
    <property type="term" value="C:nuclear telomere cap complex"/>
    <property type="evidence" value="ECO:0007669"/>
    <property type="project" value="TreeGrafter"/>
</dbReference>
<evidence type="ECO:0000256" key="4">
    <source>
        <dbReference type="ARBA" id="ARBA00022553"/>
    </source>
</evidence>
<sequence length="319" mass="36762">VWRATLDSEKSKAVLISQFLTRVAEGRHLDVEFEADDKLTPLEAAAAVLDQIIEEEDDLRILQEEIKTLVKIQYLRMKMSMVVGKKDPYHEFLENFSYSKMLKKITSYTSLVLARRPPVFLLQAATKMVEAKGKLDVQAGENNVCDEPVTVSENKDQKAHNSNDKDFQKEDLSTSESEDTSLEKSSADLNPNEITEEAVRFTDKATERPQRRLFSLEQGTPWHPDKSRKVVSKSILGKKHHNLENVPSENLETSINPASNKRRQPWTWEEDELLKKGVKKYGAGNWSKILVHYKFNNRTGVMLKDRWRTMRKLNMVNDE</sequence>
<dbReference type="GO" id="GO:0008156">
    <property type="term" value="P:negative regulation of DNA replication"/>
    <property type="evidence" value="ECO:0007669"/>
    <property type="project" value="TreeGrafter"/>
</dbReference>
<dbReference type="Proteomes" id="UP000824782">
    <property type="component" value="Unassembled WGS sequence"/>
</dbReference>
<dbReference type="Gene3D" id="1.25.40.210">
    <property type="entry name" value="Telomere repeat-binding factor, dimerisation domain"/>
    <property type="match status" value="2"/>
</dbReference>
<keyword evidence="10" id="KW-0175">Coiled coil</keyword>
<dbReference type="PROSITE" id="PS51294">
    <property type="entry name" value="HTH_MYB"/>
    <property type="match status" value="1"/>
</dbReference>
<evidence type="ECO:0000256" key="1">
    <source>
        <dbReference type="ARBA" id="ARBA00004574"/>
    </source>
</evidence>
<keyword evidence="4" id="KW-0597">Phosphoprotein</keyword>
<dbReference type="GO" id="GO:0007004">
    <property type="term" value="P:telomere maintenance via telomerase"/>
    <property type="evidence" value="ECO:0007669"/>
    <property type="project" value="TreeGrafter"/>
</dbReference>
<dbReference type="SMART" id="SM00717">
    <property type="entry name" value="SANT"/>
    <property type="match status" value="1"/>
</dbReference>
<keyword evidence="7" id="KW-0238">DNA-binding</keyword>
<feature type="non-terminal residue" evidence="14">
    <location>
        <position position="1"/>
    </location>
</feature>
<organism evidence="14 15">
    <name type="scientific">Engystomops pustulosus</name>
    <name type="common">Tungara frog</name>
    <name type="synonym">Physalaemus pustulosus</name>
    <dbReference type="NCBI Taxonomy" id="76066"/>
    <lineage>
        <taxon>Eukaryota</taxon>
        <taxon>Metazoa</taxon>
        <taxon>Chordata</taxon>
        <taxon>Craniata</taxon>
        <taxon>Vertebrata</taxon>
        <taxon>Euteleostomi</taxon>
        <taxon>Amphibia</taxon>
        <taxon>Batrachia</taxon>
        <taxon>Anura</taxon>
        <taxon>Neobatrachia</taxon>
        <taxon>Hyloidea</taxon>
        <taxon>Leptodactylidae</taxon>
        <taxon>Leiuperinae</taxon>
        <taxon>Engystomops</taxon>
    </lineage>
</organism>
<dbReference type="InterPro" id="IPR001005">
    <property type="entry name" value="SANT/Myb"/>
</dbReference>
<accession>A0AAV7BDE7</accession>
<keyword evidence="3" id="KW-1017">Isopeptide bond</keyword>
<evidence type="ECO:0000256" key="11">
    <source>
        <dbReference type="SAM" id="MobiDB-lite"/>
    </source>
</evidence>
<feature type="domain" description="Myb-like" evidence="12">
    <location>
        <begin position="258"/>
        <end position="311"/>
    </location>
</feature>
<comment type="caution">
    <text evidence="14">The sequence shown here is derived from an EMBL/GenBank/DDBJ whole genome shotgun (WGS) entry which is preliminary data.</text>
</comment>
<evidence type="ECO:0000256" key="5">
    <source>
        <dbReference type="ARBA" id="ARBA00022843"/>
    </source>
</evidence>
<proteinExistence type="predicted"/>
<dbReference type="GO" id="GO:0042803">
    <property type="term" value="F:protein homodimerization activity"/>
    <property type="evidence" value="ECO:0007669"/>
    <property type="project" value="InterPro"/>
</dbReference>
<dbReference type="GO" id="GO:0098505">
    <property type="term" value="F:G-rich strand telomeric DNA binding"/>
    <property type="evidence" value="ECO:0007669"/>
    <property type="project" value="TreeGrafter"/>
</dbReference>
<feature type="region of interest" description="Disordered" evidence="11">
    <location>
        <begin position="147"/>
        <end position="195"/>
    </location>
</feature>
<dbReference type="InterPro" id="IPR052450">
    <property type="entry name" value="TRBD-Containing_Protein"/>
</dbReference>
<name>A0AAV7BDE7_ENGPU</name>
<dbReference type="Pfam" id="PF08558">
    <property type="entry name" value="TRF"/>
    <property type="match status" value="1"/>
</dbReference>
<dbReference type="InterPro" id="IPR009057">
    <property type="entry name" value="Homeodomain-like_sf"/>
</dbReference>
<feature type="coiled-coil region" evidence="10">
    <location>
        <begin position="45"/>
        <end position="72"/>
    </location>
</feature>
<dbReference type="Pfam" id="PF00249">
    <property type="entry name" value="Myb_DNA-binding"/>
    <property type="match status" value="1"/>
</dbReference>
<evidence type="ECO:0000256" key="7">
    <source>
        <dbReference type="ARBA" id="ARBA00023125"/>
    </source>
</evidence>